<dbReference type="GO" id="GO:0000977">
    <property type="term" value="F:RNA polymerase II transcription regulatory region sequence-specific DNA binding"/>
    <property type="evidence" value="ECO:0007669"/>
    <property type="project" value="TreeGrafter"/>
</dbReference>
<keyword evidence="6" id="KW-0175">Coiled coil</keyword>
<evidence type="ECO:0000256" key="7">
    <source>
        <dbReference type="SAM" id="MobiDB-lite"/>
    </source>
</evidence>
<dbReference type="InterPro" id="IPR004827">
    <property type="entry name" value="bZIP"/>
</dbReference>
<evidence type="ECO:0000256" key="6">
    <source>
        <dbReference type="SAM" id="Coils"/>
    </source>
</evidence>
<dbReference type="InterPro" id="IPR046347">
    <property type="entry name" value="bZIP_sf"/>
</dbReference>
<evidence type="ECO:0000256" key="5">
    <source>
        <dbReference type="ARBA" id="ARBA00023242"/>
    </source>
</evidence>
<keyword evidence="3" id="KW-0238">DNA-binding</keyword>
<feature type="compositionally biased region" description="Basic and acidic residues" evidence="7">
    <location>
        <begin position="130"/>
        <end position="159"/>
    </location>
</feature>
<reference evidence="9 10" key="1">
    <citation type="submission" date="2016-01" db="EMBL/GenBank/DDBJ databases">
        <title>Genome sequence of the yeast Holleya sinecauda.</title>
        <authorList>
            <person name="Dietrich F.S."/>
        </authorList>
    </citation>
    <scope>NUCLEOTIDE SEQUENCE [LARGE SCALE GENOMIC DNA]</scope>
    <source>
        <strain evidence="9 10">ATCC 58844</strain>
    </source>
</reference>
<dbReference type="CDD" id="cd14705">
    <property type="entry name" value="bZIP_Zip1"/>
    <property type="match status" value="1"/>
</dbReference>
<dbReference type="STRING" id="45286.A0A0X8HUU3"/>
<dbReference type="PROSITE" id="PS50217">
    <property type="entry name" value="BZIP"/>
    <property type="match status" value="1"/>
</dbReference>
<dbReference type="RefSeq" id="XP_017988917.1">
    <property type="nucleotide sequence ID" value="XM_018133428.1"/>
</dbReference>
<dbReference type="EMBL" id="CP014246">
    <property type="protein sequence ID" value="AMD21921.1"/>
    <property type="molecule type" value="Genomic_DNA"/>
</dbReference>
<keyword evidence="5" id="KW-0539">Nucleus</keyword>
<feature type="region of interest" description="Disordered" evidence="7">
    <location>
        <begin position="122"/>
        <end position="159"/>
    </location>
</feature>
<dbReference type="SUPFAM" id="SSF57959">
    <property type="entry name" value="Leucine zipper domain"/>
    <property type="match status" value="1"/>
</dbReference>
<evidence type="ECO:0000256" key="2">
    <source>
        <dbReference type="ARBA" id="ARBA00023015"/>
    </source>
</evidence>
<gene>
    <name evidence="9" type="ORF">AW171_hschr63917</name>
</gene>
<dbReference type="AlphaFoldDB" id="A0A0X8HUU3"/>
<organism evidence="9 10">
    <name type="scientific">Eremothecium sinecaudum</name>
    <dbReference type="NCBI Taxonomy" id="45286"/>
    <lineage>
        <taxon>Eukaryota</taxon>
        <taxon>Fungi</taxon>
        <taxon>Dikarya</taxon>
        <taxon>Ascomycota</taxon>
        <taxon>Saccharomycotina</taxon>
        <taxon>Saccharomycetes</taxon>
        <taxon>Saccharomycetales</taxon>
        <taxon>Saccharomycetaceae</taxon>
        <taxon>Eremothecium</taxon>
    </lineage>
</organism>
<keyword evidence="2" id="KW-0805">Transcription regulation</keyword>
<dbReference type="PANTHER" id="PTHR13044:SF45">
    <property type="entry name" value="TRANSCRIPTIONAL ACTIVATOR OF SULFUR METABOLISM MET28"/>
    <property type="match status" value="1"/>
</dbReference>
<dbReference type="OrthoDB" id="1939598at2759"/>
<dbReference type="GO" id="GO:0005634">
    <property type="term" value="C:nucleus"/>
    <property type="evidence" value="ECO:0007669"/>
    <property type="project" value="UniProtKB-SubCell"/>
</dbReference>
<keyword evidence="10" id="KW-1185">Reference proteome</keyword>
<dbReference type="Pfam" id="PF07716">
    <property type="entry name" value="bZIP_2"/>
    <property type="match status" value="1"/>
</dbReference>
<name>A0A0X8HUU3_9SACH</name>
<evidence type="ECO:0000256" key="3">
    <source>
        <dbReference type="ARBA" id="ARBA00023125"/>
    </source>
</evidence>
<feature type="domain" description="BZIP" evidence="8">
    <location>
        <begin position="151"/>
        <end position="211"/>
    </location>
</feature>
<comment type="subcellular location">
    <subcellularLocation>
        <location evidence="1">Nucleus</location>
    </subcellularLocation>
</comment>
<accession>A0A0X8HUU3</accession>
<dbReference type="GO" id="GO:0089713">
    <property type="term" value="C:Cbf1-Met4-Met28 complex"/>
    <property type="evidence" value="ECO:0007669"/>
    <property type="project" value="TreeGrafter"/>
</dbReference>
<evidence type="ECO:0000259" key="8">
    <source>
        <dbReference type="PROSITE" id="PS50217"/>
    </source>
</evidence>
<dbReference type="GeneID" id="28725242"/>
<dbReference type="Proteomes" id="UP000243052">
    <property type="component" value="Chromosome vi"/>
</dbReference>
<evidence type="ECO:0000256" key="1">
    <source>
        <dbReference type="ARBA" id="ARBA00004123"/>
    </source>
</evidence>
<proteinExistence type="predicted"/>
<evidence type="ECO:0000256" key="4">
    <source>
        <dbReference type="ARBA" id="ARBA00023163"/>
    </source>
</evidence>
<keyword evidence="4" id="KW-0804">Transcription</keyword>
<dbReference type="Gene3D" id="1.20.5.170">
    <property type="match status" value="1"/>
</dbReference>
<evidence type="ECO:0000313" key="10">
    <source>
        <dbReference type="Proteomes" id="UP000243052"/>
    </source>
</evidence>
<evidence type="ECO:0000313" key="9">
    <source>
        <dbReference type="EMBL" id="AMD21921.1"/>
    </source>
</evidence>
<sequence>MQESLETAGGETVSPPQELVNNQLLTIEEYQQRYDDIYSGLVEGMEDDLKVTGRDSDYSIVKDDAMKWAGTELMEDGVLSRQVTSLVANNSDLGSRILSLLLVCTGNSKEIIKHINEKHSHAPAISHGKGRLDEEAHGGTKDDEEEFRRLQEERRRRNTEASARFRIRKKLREQERLSKLKQLHTEISGMYRRIDELTEENQYWKQRLEKLNEKKSAEMLDNIKKRNKRIAEENNADSNQDCNTICAST</sequence>
<dbReference type="GO" id="GO:0001228">
    <property type="term" value="F:DNA-binding transcription activator activity, RNA polymerase II-specific"/>
    <property type="evidence" value="ECO:0007669"/>
    <property type="project" value="TreeGrafter"/>
</dbReference>
<dbReference type="PROSITE" id="PS00036">
    <property type="entry name" value="BZIP_BASIC"/>
    <property type="match status" value="1"/>
</dbReference>
<feature type="coiled-coil region" evidence="6">
    <location>
        <begin position="180"/>
        <end position="240"/>
    </location>
</feature>
<dbReference type="PANTHER" id="PTHR13044">
    <property type="entry name" value="ACTIVATING TRANSCRIPTION FACTOR ATF 4/5"/>
    <property type="match status" value="1"/>
</dbReference>
<protein>
    <submittedName>
        <fullName evidence="9">HFR066Wp</fullName>
    </submittedName>
</protein>